<evidence type="ECO:0000313" key="3">
    <source>
        <dbReference type="Proteomes" id="UP000184386"/>
    </source>
</evidence>
<dbReference type="OrthoDB" id="9808017at2"/>
<keyword evidence="3" id="KW-1185">Reference proteome</keyword>
<sequence length="115" mass="12984">MAIDKSLLTGSTTTLILKLLDEKDMYGYQMIETLARKSDNTFNLKAGTLYPILHGLENDGMVESYDEQAEGTRIRKYYHITKKGRKLLKDKQQEWIDYTSAVNKVLNGGAGYAAT</sequence>
<dbReference type="InterPro" id="IPR036388">
    <property type="entry name" value="WH-like_DNA-bd_sf"/>
</dbReference>
<dbReference type="AlphaFoldDB" id="A0A1M6PRV2"/>
<dbReference type="STRING" id="1121322.SAMN02745136_01707"/>
<feature type="domain" description="Transcription regulator PadR N-terminal" evidence="1">
    <location>
        <begin position="16"/>
        <end position="89"/>
    </location>
</feature>
<evidence type="ECO:0000259" key="1">
    <source>
        <dbReference type="Pfam" id="PF03551"/>
    </source>
</evidence>
<protein>
    <submittedName>
        <fullName evidence="2">Transcriptional regulator, PadR family</fullName>
    </submittedName>
</protein>
<name>A0A1M6PRV2_9FIRM</name>
<organism evidence="2 3">
    <name type="scientific">Anaerocolumna jejuensis DSM 15929</name>
    <dbReference type="NCBI Taxonomy" id="1121322"/>
    <lineage>
        <taxon>Bacteria</taxon>
        <taxon>Bacillati</taxon>
        <taxon>Bacillota</taxon>
        <taxon>Clostridia</taxon>
        <taxon>Lachnospirales</taxon>
        <taxon>Lachnospiraceae</taxon>
        <taxon>Anaerocolumna</taxon>
    </lineage>
</organism>
<dbReference type="Pfam" id="PF03551">
    <property type="entry name" value="PadR"/>
    <property type="match status" value="1"/>
</dbReference>
<evidence type="ECO:0000313" key="2">
    <source>
        <dbReference type="EMBL" id="SHK10694.1"/>
    </source>
</evidence>
<proteinExistence type="predicted"/>
<gene>
    <name evidence="2" type="ORF">SAMN02745136_01707</name>
</gene>
<dbReference type="PANTHER" id="PTHR43252:SF7">
    <property type="entry name" value="TRANSCRIPTIONAL REGULATOR YQJI"/>
    <property type="match status" value="1"/>
</dbReference>
<dbReference type="EMBL" id="FRAC01000009">
    <property type="protein sequence ID" value="SHK10694.1"/>
    <property type="molecule type" value="Genomic_DNA"/>
</dbReference>
<dbReference type="Gene3D" id="1.10.10.10">
    <property type="entry name" value="Winged helix-like DNA-binding domain superfamily/Winged helix DNA-binding domain"/>
    <property type="match status" value="1"/>
</dbReference>
<accession>A0A1M6PRV2</accession>
<dbReference type="PANTHER" id="PTHR43252">
    <property type="entry name" value="TRANSCRIPTIONAL REGULATOR YQJI"/>
    <property type="match status" value="1"/>
</dbReference>
<dbReference type="RefSeq" id="WP_073274815.1">
    <property type="nucleotide sequence ID" value="NZ_FRAC01000009.1"/>
</dbReference>
<reference evidence="2 3" key="1">
    <citation type="submission" date="2016-11" db="EMBL/GenBank/DDBJ databases">
        <authorList>
            <person name="Jaros S."/>
            <person name="Januszkiewicz K."/>
            <person name="Wedrychowicz H."/>
        </authorList>
    </citation>
    <scope>NUCLEOTIDE SEQUENCE [LARGE SCALE GENOMIC DNA]</scope>
    <source>
        <strain evidence="2 3">DSM 15929</strain>
    </source>
</reference>
<dbReference type="Proteomes" id="UP000184386">
    <property type="component" value="Unassembled WGS sequence"/>
</dbReference>
<dbReference type="InterPro" id="IPR036390">
    <property type="entry name" value="WH_DNA-bd_sf"/>
</dbReference>
<dbReference type="SUPFAM" id="SSF46785">
    <property type="entry name" value="Winged helix' DNA-binding domain"/>
    <property type="match status" value="1"/>
</dbReference>
<dbReference type="InterPro" id="IPR005149">
    <property type="entry name" value="Tscrpt_reg_PadR_N"/>
</dbReference>